<organism evidence="1 2">
    <name type="scientific">Pistacia atlantica</name>
    <dbReference type="NCBI Taxonomy" id="434234"/>
    <lineage>
        <taxon>Eukaryota</taxon>
        <taxon>Viridiplantae</taxon>
        <taxon>Streptophyta</taxon>
        <taxon>Embryophyta</taxon>
        <taxon>Tracheophyta</taxon>
        <taxon>Spermatophyta</taxon>
        <taxon>Magnoliopsida</taxon>
        <taxon>eudicotyledons</taxon>
        <taxon>Gunneridae</taxon>
        <taxon>Pentapetalae</taxon>
        <taxon>rosids</taxon>
        <taxon>malvids</taxon>
        <taxon>Sapindales</taxon>
        <taxon>Anacardiaceae</taxon>
        <taxon>Pistacia</taxon>
    </lineage>
</organism>
<comment type="caution">
    <text evidence="1">The sequence shown here is derived from an EMBL/GenBank/DDBJ whole genome shotgun (WGS) entry which is preliminary data.</text>
</comment>
<name>A0ACC1BWF9_9ROSI</name>
<evidence type="ECO:0000313" key="2">
    <source>
        <dbReference type="Proteomes" id="UP001164250"/>
    </source>
</evidence>
<sequence>MARPLTNAPVLRCHGDLSGTGSVLEHPSYDGDQSLATDTDFEFKYVILGGGVAAGYASREFVKQGVKREELAIISKELVAPYERPTLSKEYLLPKRPARLPNFNVCVGSGEEILLPEWYIEKGIKLILGTEIVHADLAFKTLASASDALFKYQILIIATGYRAIRILTVNIIIQGAGGDVATFPVKLYNEMRRVEHVDHAYKSAEHVVKAIKANEKGMTINEYDYIPNFCSRVFDLSWHFYGNNVGETVLFRNHNPKLSLRKFGTFWISDGKIVGAFLEGGNLEENKVIAEVARLQPTYVILGGGVAAGFAAREFVKQGVKKGELAIISKESVAPYERPTLSKEYLLPQRAARLLNFNVCVGSGEEILLPEWYIEKGIKLILGTEIVHVHLASKTLVSASGELFLYQILIIAANSTARRLTEFGVQGADARNIFYLREIEDARKLVETIKAKKNGIKIFESKRAIGFRANSSGEVKEVELNNYLVLDAEIVIVDEGARPVTSLFKELLVEEDIGGIITDAFFRTSIPDVYAVGDVATFPSKLHNFTIRVELVDHARKSAEHAVKAIKASEEGKTIDEYDYIPHLYSTSFDLSWHFCGLHAGELVPFGTVDPLSPHPKFGAYWIENGKVVGAFLEGGEPEENRAMANVARVQPPVDNLDSLKNGGLSFAKNSIGYEDGDITCKYSACLATKDHG</sequence>
<dbReference type="Proteomes" id="UP001164250">
    <property type="component" value="Chromosome 3"/>
</dbReference>
<accession>A0ACC1BWF9</accession>
<evidence type="ECO:0000313" key="1">
    <source>
        <dbReference type="EMBL" id="KAJ0103306.1"/>
    </source>
</evidence>
<keyword evidence="2" id="KW-1185">Reference proteome</keyword>
<protein>
    <submittedName>
        <fullName evidence="1">Uncharacterized protein</fullName>
    </submittedName>
</protein>
<dbReference type="EMBL" id="CM047899">
    <property type="protein sequence ID" value="KAJ0103306.1"/>
    <property type="molecule type" value="Genomic_DNA"/>
</dbReference>
<reference evidence="2" key="1">
    <citation type="journal article" date="2023" name="G3 (Bethesda)">
        <title>Genome assembly and association tests identify interacting loci associated with vigor, precocity, and sex in interspecific pistachio rootstocks.</title>
        <authorList>
            <person name="Palmer W."/>
            <person name="Jacygrad E."/>
            <person name="Sagayaradj S."/>
            <person name="Cavanaugh K."/>
            <person name="Han R."/>
            <person name="Bertier L."/>
            <person name="Beede B."/>
            <person name="Kafkas S."/>
            <person name="Golino D."/>
            <person name="Preece J."/>
            <person name="Michelmore R."/>
        </authorList>
    </citation>
    <scope>NUCLEOTIDE SEQUENCE [LARGE SCALE GENOMIC DNA]</scope>
</reference>
<gene>
    <name evidence="1" type="ORF">Patl1_05492</name>
</gene>
<proteinExistence type="predicted"/>